<name>A0ABR0XWW5_REHGL</name>
<evidence type="ECO:0000313" key="3">
    <source>
        <dbReference type="Proteomes" id="UP001318860"/>
    </source>
</evidence>
<feature type="region of interest" description="Disordered" evidence="1">
    <location>
        <begin position="109"/>
        <end position="135"/>
    </location>
</feature>
<gene>
    <name evidence="2" type="ORF">DH2020_000354</name>
</gene>
<protein>
    <submittedName>
        <fullName evidence="2">Uncharacterized protein</fullName>
    </submittedName>
</protein>
<dbReference type="PANTHER" id="PTHR46250:SF15">
    <property type="entry name" value="OS01G0523800 PROTEIN"/>
    <property type="match status" value="1"/>
</dbReference>
<feature type="region of interest" description="Disordered" evidence="1">
    <location>
        <begin position="1"/>
        <end position="27"/>
    </location>
</feature>
<accession>A0ABR0XWW5</accession>
<keyword evidence="3" id="KW-1185">Reference proteome</keyword>
<evidence type="ECO:0000256" key="1">
    <source>
        <dbReference type="SAM" id="MobiDB-lite"/>
    </source>
</evidence>
<proteinExistence type="predicted"/>
<evidence type="ECO:0000313" key="2">
    <source>
        <dbReference type="EMBL" id="KAK6163490.1"/>
    </source>
</evidence>
<dbReference type="EMBL" id="JABTTQ020000001">
    <property type="protein sequence ID" value="KAK6163490.1"/>
    <property type="molecule type" value="Genomic_DNA"/>
</dbReference>
<dbReference type="PANTHER" id="PTHR46250">
    <property type="entry name" value="MYB/SANT-LIKE DNA-BINDING DOMAIN PROTEIN-RELATED"/>
    <property type="match status" value="1"/>
</dbReference>
<organism evidence="2 3">
    <name type="scientific">Rehmannia glutinosa</name>
    <name type="common">Chinese foxglove</name>
    <dbReference type="NCBI Taxonomy" id="99300"/>
    <lineage>
        <taxon>Eukaryota</taxon>
        <taxon>Viridiplantae</taxon>
        <taxon>Streptophyta</taxon>
        <taxon>Embryophyta</taxon>
        <taxon>Tracheophyta</taxon>
        <taxon>Spermatophyta</taxon>
        <taxon>Magnoliopsida</taxon>
        <taxon>eudicotyledons</taxon>
        <taxon>Gunneridae</taxon>
        <taxon>Pentapetalae</taxon>
        <taxon>asterids</taxon>
        <taxon>lamiids</taxon>
        <taxon>Lamiales</taxon>
        <taxon>Orobanchaceae</taxon>
        <taxon>Rehmannieae</taxon>
        <taxon>Rehmannia</taxon>
    </lineage>
</organism>
<comment type="caution">
    <text evidence="2">The sequence shown here is derived from an EMBL/GenBank/DDBJ whole genome shotgun (WGS) entry which is preliminary data.</text>
</comment>
<reference evidence="2 3" key="1">
    <citation type="journal article" date="2021" name="Comput. Struct. Biotechnol. J.">
        <title>De novo genome assembly of the potent medicinal plant Rehmannia glutinosa using nanopore technology.</title>
        <authorList>
            <person name="Ma L."/>
            <person name="Dong C."/>
            <person name="Song C."/>
            <person name="Wang X."/>
            <person name="Zheng X."/>
            <person name="Niu Y."/>
            <person name="Chen S."/>
            <person name="Feng W."/>
        </authorList>
    </citation>
    <scope>NUCLEOTIDE SEQUENCE [LARGE SCALE GENOMIC DNA]</scope>
    <source>
        <strain evidence="2">DH-2019</strain>
    </source>
</reference>
<sequence length="235" mass="26307">MDVSSGNLTKPVRKRNDKGRRSWSGGEEEALVAIPKEVDANARLMRNKSWPFYNDWVMIFGKDRATGEHAEDFTDALNHVLNGQSIPQDDYHVNLEILSDNCEYETETHSNCQAESTPQMSASGKKGAGGKRKSSDGVDPLYEIMRTFCQSTDARFGDIAKRIGYEYDISIARKEVFGVVGNMQGLSLRDKLFGFEVACQEYGRLRIIFRFFGRGQSGVCEDEVIGELINKAGNL</sequence>
<feature type="compositionally biased region" description="Polar residues" evidence="1">
    <location>
        <begin position="109"/>
        <end position="120"/>
    </location>
</feature>
<dbReference type="Proteomes" id="UP001318860">
    <property type="component" value="Unassembled WGS sequence"/>
</dbReference>